<keyword evidence="3 6" id="KW-1133">Transmembrane helix</keyword>
<keyword evidence="1" id="KW-1003">Cell membrane</keyword>
<evidence type="ECO:0000256" key="1">
    <source>
        <dbReference type="ARBA" id="ARBA00022475"/>
    </source>
</evidence>
<dbReference type="PATRIC" id="fig|1348662.3.peg.1176"/>
<evidence type="ECO:0000256" key="4">
    <source>
        <dbReference type="ARBA" id="ARBA00023136"/>
    </source>
</evidence>
<dbReference type="eggNOG" id="COG5416">
    <property type="taxonomic scope" value="Bacteria"/>
</dbReference>
<dbReference type="AlphaFoldDB" id="U3GYI9"/>
<feature type="transmembrane region" description="Helical" evidence="6">
    <location>
        <begin position="54"/>
        <end position="77"/>
    </location>
</feature>
<reference evidence="8 9" key="1">
    <citation type="journal article" date="2013" name="Genome Announc.">
        <title>Whole-Genome Sequence of the Clinical Strain Corynebacterium argentoratense DSM 44202, Isolated from a Human Throat Specimen.</title>
        <authorList>
            <person name="Bomholt C."/>
            <person name="Glaub A."/>
            <person name="Gravermann K."/>
            <person name="Albersmeier A."/>
            <person name="Brinkrolf K."/>
            <person name="Ruckert C."/>
            <person name="Tauch A."/>
        </authorList>
    </citation>
    <scope>NUCLEOTIDE SEQUENCE [LARGE SCALE GENOMIC DNA]</scope>
    <source>
        <strain evidence="8">DSM 44202</strain>
    </source>
</reference>
<keyword evidence="9" id="KW-1185">Reference proteome</keyword>
<dbReference type="STRING" id="1348662.CARG_06005"/>
<feature type="transmembrane region" description="Helical" evidence="6">
    <location>
        <begin position="97"/>
        <end position="120"/>
    </location>
</feature>
<gene>
    <name evidence="8" type="ORF">CARG_06005</name>
</gene>
<dbReference type="InterPro" id="IPR010445">
    <property type="entry name" value="LapA_dom"/>
</dbReference>
<evidence type="ECO:0000313" key="9">
    <source>
        <dbReference type="Proteomes" id="UP000016943"/>
    </source>
</evidence>
<dbReference type="RefSeq" id="WP_020976483.1">
    <property type="nucleotide sequence ID" value="NC_022198.1"/>
</dbReference>
<proteinExistence type="predicted"/>
<evidence type="ECO:0000256" key="2">
    <source>
        <dbReference type="ARBA" id="ARBA00022692"/>
    </source>
</evidence>
<feature type="compositionally biased region" description="Low complexity" evidence="5">
    <location>
        <begin position="30"/>
        <end position="46"/>
    </location>
</feature>
<feature type="region of interest" description="Disordered" evidence="5">
    <location>
        <begin position="1"/>
        <end position="51"/>
    </location>
</feature>
<keyword evidence="4 6" id="KW-0472">Membrane</keyword>
<dbReference type="GO" id="GO:0005886">
    <property type="term" value="C:plasma membrane"/>
    <property type="evidence" value="ECO:0007669"/>
    <property type="project" value="InterPro"/>
</dbReference>
<evidence type="ECO:0000259" key="7">
    <source>
        <dbReference type="Pfam" id="PF06305"/>
    </source>
</evidence>
<accession>U3GYI9</accession>
<evidence type="ECO:0000256" key="3">
    <source>
        <dbReference type="ARBA" id="ARBA00022989"/>
    </source>
</evidence>
<evidence type="ECO:0000256" key="6">
    <source>
        <dbReference type="SAM" id="Phobius"/>
    </source>
</evidence>
<feature type="domain" description="Lipopolysaccharide assembly protein A" evidence="7">
    <location>
        <begin position="78"/>
        <end position="135"/>
    </location>
</feature>
<dbReference type="GeneID" id="78249976"/>
<name>U3GYI9_9CORY</name>
<feature type="compositionally biased region" description="Polar residues" evidence="5">
    <location>
        <begin position="1"/>
        <end position="13"/>
    </location>
</feature>
<keyword evidence="2 6" id="KW-0812">Transmembrane</keyword>
<protein>
    <recommendedName>
        <fullName evidence="7">Lipopolysaccharide assembly protein A domain-containing protein</fullName>
    </recommendedName>
</protein>
<dbReference type="KEGG" id="caz:CARG_06005"/>
<evidence type="ECO:0000256" key="5">
    <source>
        <dbReference type="SAM" id="MobiDB-lite"/>
    </source>
</evidence>
<organism evidence="8 9">
    <name type="scientific">Corynebacterium argentoratense DSM 44202</name>
    <dbReference type="NCBI Taxonomy" id="1348662"/>
    <lineage>
        <taxon>Bacteria</taxon>
        <taxon>Bacillati</taxon>
        <taxon>Actinomycetota</taxon>
        <taxon>Actinomycetes</taxon>
        <taxon>Mycobacteriales</taxon>
        <taxon>Corynebacteriaceae</taxon>
        <taxon>Corynebacterium</taxon>
    </lineage>
</organism>
<dbReference type="Proteomes" id="UP000016943">
    <property type="component" value="Chromosome"/>
</dbReference>
<dbReference type="EMBL" id="CP006365">
    <property type="protein sequence ID" value="AGU15326.1"/>
    <property type="molecule type" value="Genomic_DNA"/>
</dbReference>
<dbReference type="OrthoDB" id="4427099at2"/>
<dbReference type="HOGENOM" id="CLU_134414_1_1_11"/>
<sequence length="137" mass="14681">MNNVEPNSTSPQLPNDPFDSAPPVRDEVVAPAPAETPAKKQPAKAPSTKVKGSIAGGTWVALIFGFLFLIALLIFILQNDEQVAIEFLTWKSTLPVGVGFLFAAIGGALVMALVGGWRMLELRRQLKRSKKALADAI</sequence>
<evidence type="ECO:0000313" key="8">
    <source>
        <dbReference type="EMBL" id="AGU15326.1"/>
    </source>
</evidence>
<dbReference type="Pfam" id="PF06305">
    <property type="entry name" value="LapA_dom"/>
    <property type="match status" value="1"/>
</dbReference>